<evidence type="ECO:0000313" key="1">
    <source>
        <dbReference type="EMBL" id="KAJ7320287.1"/>
    </source>
</evidence>
<sequence>MDATVAQEEEGGLRMKQTGAALHMTVVTGLQRNKAASPYCADTNGHVRTILWYVIQF</sequence>
<comment type="caution">
    <text evidence="1">The sequence shown here is derived from an EMBL/GenBank/DDBJ whole genome shotgun (WGS) entry which is preliminary data.</text>
</comment>
<dbReference type="AlphaFoldDB" id="A0A9Q1AYV3"/>
<reference evidence="1" key="1">
    <citation type="journal article" date="2023" name="DNA Res.">
        <title>Chromosome-level genome assembly of Phrynocephalus forsythii using third-generation DNA sequencing and Hi-C analysis.</title>
        <authorList>
            <person name="Qi Y."/>
            <person name="Zhao W."/>
            <person name="Zhao Y."/>
            <person name="Niu C."/>
            <person name="Cao S."/>
            <person name="Zhang Y."/>
        </authorList>
    </citation>
    <scope>NUCLEOTIDE SEQUENCE</scope>
    <source>
        <tissue evidence="1">Muscle</tissue>
    </source>
</reference>
<organism evidence="1 2">
    <name type="scientific">Phrynocephalus forsythii</name>
    <dbReference type="NCBI Taxonomy" id="171643"/>
    <lineage>
        <taxon>Eukaryota</taxon>
        <taxon>Metazoa</taxon>
        <taxon>Chordata</taxon>
        <taxon>Craniata</taxon>
        <taxon>Vertebrata</taxon>
        <taxon>Euteleostomi</taxon>
        <taxon>Lepidosauria</taxon>
        <taxon>Squamata</taxon>
        <taxon>Bifurcata</taxon>
        <taxon>Unidentata</taxon>
        <taxon>Episquamata</taxon>
        <taxon>Toxicofera</taxon>
        <taxon>Iguania</taxon>
        <taxon>Acrodonta</taxon>
        <taxon>Agamidae</taxon>
        <taxon>Agaminae</taxon>
        <taxon>Phrynocephalus</taxon>
    </lineage>
</organism>
<evidence type="ECO:0000313" key="2">
    <source>
        <dbReference type="Proteomes" id="UP001142489"/>
    </source>
</evidence>
<dbReference type="Proteomes" id="UP001142489">
    <property type="component" value="Unassembled WGS sequence"/>
</dbReference>
<keyword evidence="2" id="KW-1185">Reference proteome</keyword>
<protein>
    <submittedName>
        <fullName evidence="1">Uncharacterized protein</fullName>
    </submittedName>
</protein>
<proteinExistence type="predicted"/>
<dbReference type="EMBL" id="JAPFRF010000010">
    <property type="protein sequence ID" value="KAJ7320287.1"/>
    <property type="molecule type" value="Genomic_DNA"/>
</dbReference>
<name>A0A9Q1AYV3_9SAUR</name>
<gene>
    <name evidence="1" type="ORF">JRQ81_019798</name>
</gene>
<accession>A0A9Q1AYV3</accession>